<evidence type="ECO:0000313" key="5">
    <source>
        <dbReference type="EMBL" id="OLQ02366.1"/>
    </source>
</evidence>
<dbReference type="SMART" id="SM00054">
    <property type="entry name" value="EFh"/>
    <property type="match status" value="2"/>
</dbReference>
<feature type="domain" description="EF-hand" evidence="4">
    <location>
        <begin position="144"/>
        <end position="179"/>
    </location>
</feature>
<dbReference type="InterPro" id="IPR018247">
    <property type="entry name" value="EF_Hand_1_Ca_BS"/>
</dbReference>
<accession>A0A1Q9E4M9</accession>
<dbReference type="GO" id="GO:0005509">
    <property type="term" value="F:calcium ion binding"/>
    <property type="evidence" value="ECO:0007669"/>
    <property type="project" value="InterPro"/>
</dbReference>
<keyword evidence="3" id="KW-0106">Calcium</keyword>
<evidence type="ECO:0000313" key="6">
    <source>
        <dbReference type="Proteomes" id="UP000186817"/>
    </source>
</evidence>
<dbReference type="EMBL" id="LSRX01000265">
    <property type="protein sequence ID" value="OLQ02366.1"/>
    <property type="molecule type" value="Genomic_DNA"/>
</dbReference>
<organism evidence="5 6">
    <name type="scientific">Symbiodinium microadriaticum</name>
    <name type="common">Dinoflagellate</name>
    <name type="synonym">Zooxanthella microadriatica</name>
    <dbReference type="NCBI Taxonomy" id="2951"/>
    <lineage>
        <taxon>Eukaryota</taxon>
        <taxon>Sar</taxon>
        <taxon>Alveolata</taxon>
        <taxon>Dinophyceae</taxon>
        <taxon>Suessiales</taxon>
        <taxon>Symbiodiniaceae</taxon>
        <taxon>Symbiodinium</taxon>
    </lineage>
</organism>
<dbReference type="PROSITE" id="PS50222">
    <property type="entry name" value="EF_HAND_2"/>
    <property type="match status" value="2"/>
</dbReference>
<evidence type="ECO:0000256" key="1">
    <source>
        <dbReference type="ARBA" id="ARBA00022723"/>
    </source>
</evidence>
<keyword evidence="2" id="KW-0677">Repeat</keyword>
<dbReference type="OrthoDB" id="191686at2759"/>
<dbReference type="SUPFAM" id="SSF47473">
    <property type="entry name" value="EF-hand"/>
    <property type="match status" value="1"/>
</dbReference>
<name>A0A1Q9E4M9_SYMMI</name>
<gene>
    <name evidence="5" type="primary">GUCA1B</name>
    <name evidence="5" type="ORF">AK812_SmicGene14767</name>
</gene>
<comment type="caution">
    <text evidence="5">The sequence shown here is derived from an EMBL/GenBank/DDBJ whole genome shotgun (WGS) entry which is preliminary data.</text>
</comment>
<dbReference type="InterPro" id="IPR028846">
    <property type="entry name" value="Recoverin"/>
</dbReference>
<evidence type="ECO:0000256" key="3">
    <source>
        <dbReference type="ARBA" id="ARBA00022837"/>
    </source>
</evidence>
<protein>
    <submittedName>
        <fullName evidence="5">Guanylyl cyclase-activating protein 2</fullName>
    </submittedName>
</protein>
<dbReference type="Proteomes" id="UP000186817">
    <property type="component" value="Unassembled WGS sequence"/>
</dbReference>
<dbReference type="AlphaFoldDB" id="A0A1Q9E4M9"/>
<dbReference type="Gene3D" id="1.10.238.10">
    <property type="entry name" value="EF-hand"/>
    <property type="match status" value="1"/>
</dbReference>
<dbReference type="PANTHER" id="PTHR23055">
    <property type="entry name" value="CALCIUM BINDING PROTEINS"/>
    <property type="match status" value="1"/>
</dbReference>
<dbReference type="Pfam" id="PF13833">
    <property type="entry name" value="EF-hand_8"/>
    <property type="match status" value="1"/>
</dbReference>
<feature type="domain" description="EF-hand" evidence="4">
    <location>
        <begin position="108"/>
        <end position="143"/>
    </location>
</feature>
<dbReference type="PROSITE" id="PS00018">
    <property type="entry name" value="EF_HAND_1"/>
    <property type="match status" value="1"/>
</dbReference>
<evidence type="ECO:0000256" key="2">
    <source>
        <dbReference type="ARBA" id="ARBA00022737"/>
    </source>
</evidence>
<dbReference type="InterPro" id="IPR011992">
    <property type="entry name" value="EF-hand-dom_pair"/>
</dbReference>
<dbReference type="InterPro" id="IPR002048">
    <property type="entry name" value="EF_hand_dom"/>
</dbReference>
<evidence type="ECO:0000259" key="4">
    <source>
        <dbReference type="PROSITE" id="PS50222"/>
    </source>
</evidence>
<keyword evidence="1" id="KW-0479">Metal-binding</keyword>
<proteinExistence type="predicted"/>
<reference evidence="5 6" key="1">
    <citation type="submission" date="2016-02" db="EMBL/GenBank/DDBJ databases">
        <title>Genome analysis of coral dinoflagellate symbionts highlights evolutionary adaptations to a symbiotic lifestyle.</title>
        <authorList>
            <person name="Aranda M."/>
            <person name="Li Y."/>
            <person name="Liew Y.J."/>
            <person name="Baumgarten S."/>
            <person name="Simakov O."/>
            <person name="Wilson M."/>
            <person name="Piel J."/>
            <person name="Ashoor H."/>
            <person name="Bougouffa S."/>
            <person name="Bajic V.B."/>
            <person name="Ryu T."/>
            <person name="Ravasi T."/>
            <person name="Bayer T."/>
            <person name="Micklem G."/>
            <person name="Kim H."/>
            <person name="Bhak J."/>
            <person name="Lajeunesse T.C."/>
            <person name="Voolstra C.R."/>
        </authorList>
    </citation>
    <scope>NUCLEOTIDE SEQUENCE [LARGE SCALE GENOMIC DNA]</scope>
    <source>
        <strain evidence="5 6">CCMP2467</strain>
    </source>
</reference>
<keyword evidence="6" id="KW-1185">Reference proteome</keyword>
<sequence length="218" mass="23638">MFGGTVAGEGLYDAGGYTGLLGVGVGQGSFSPGCPVADLLVAAAAAAPGKAMGVQQSLQGQAAQGAFSPKELYNLKQVYSYLCLHTTTLTSCPLDRNQFHSLFANHRQYKPLWRALFSAIDFNGDNIIDFEEFLTFVTQLKRGGMEAKRRLCFRLFDSNQDGYAEKGDFRGILETKIAALRRPSWQTTSSVAAGTDSAPDELWQFLGKQSACKLSAWN</sequence>